<dbReference type="Proteomes" id="UP000663841">
    <property type="component" value="Unassembled WGS sequence"/>
</dbReference>
<evidence type="ECO:0000313" key="2">
    <source>
        <dbReference type="Proteomes" id="UP000663841"/>
    </source>
</evidence>
<comment type="caution">
    <text evidence="1">The sequence shown here is derived from an EMBL/GenBank/DDBJ whole genome shotgun (WGS) entry which is preliminary data.</text>
</comment>
<sequence length="291" mass="33246">MVRRQPTSTLPVKMAAAKLRIWMYGVKWRKVMMRKCRNLASMMSISCVNLYKFIILTASQTSHMLARDARPDEQAYEPVDPNTILRFPRLRGFPLDDCVRRRIASYFHTNFPRWTFHAWLGYIPEYAERWGKLRIPDGGDCIRCAKVVDPLSPYGKRDSSFVWCTFQKDANENYRNLRPRMVDAFGYGRLDFIIALTLPPSKTFNIQEPELHILAHITKARGAEGNAASKLVSFTQFDCSVILDISSVLSVVGRVFTTGTKALGEWCIIDCSAGMCETVFQPPQHAYEDNG</sequence>
<dbReference type="AlphaFoldDB" id="A0A8H3BA24"/>
<evidence type="ECO:0000313" key="1">
    <source>
        <dbReference type="EMBL" id="CAE6450870.1"/>
    </source>
</evidence>
<dbReference type="EMBL" id="CAJMWW010000147">
    <property type="protein sequence ID" value="CAE6450870.1"/>
    <property type="molecule type" value="Genomic_DNA"/>
</dbReference>
<gene>
    <name evidence="1" type="ORF">RDB_LOCUS126191</name>
</gene>
<proteinExistence type="predicted"/>
<organism evidence="1 2">
    <name type="scientific">Rhizoctonia solani</name>
    <dbReference type="NCBI Taxonomy" id="456999"/>
    <lineage>
        <taxon>Eukaryota</taxon>
        <taxon>Fungi</taxon>
        <taxon>Dikarya</taxon>
        <taxon>Basidiomycota</taxon>
        <taxon>Agaricomycotina</taxon>
        <taxon>Agaricomycetes</taxon>
        <taxon>Cantharellales</taxon>
        <taxon>Ceratobasidiaceae</taxon>
        <taxon>Rhizoctonia</taxon>
    </lineage>
</organism>
<name>A0A8H3BA24_9AGAM</name>
<accession>A0A8H3BA24</accession>
<protein>
    <submittedName>
        <fullName evidence="1">Uncharacterized protein</fullName>
    </submittedName>
</protein>
<reference evidence="1" key="1">
    <citation type="submission" date="2021-01" db="EMBL/GenBank/DDBJ databases">
        <authorList>
            <person name="Kaushik A."/>
        </authorList>
    </citation>
    <scope>NUCLEOTIDE SEQUENCE</scope>
    <source>
        <strain evidence="1">AG3-T5</strain>
    </source>
</reference>